<comment type="caution">
    <text evidence="2">The sequence shown here is derived from an EMBL/GenBank/DDBJ whole genome shotgun (WGS) entry which is preliminary data.</text>
</comment>
<dbReference type="Proteomes" id="UP000695802">
    <property type="component" value="Unassembled WGS sequence"/>
</dbReference>
<evidence type="ECO:0000256" key="1">
    <source>
        <dbReference type="SAM" id="MobiDB-lite"/>
    </source>
</evidence>
<dbReference type="EMBL" id="JAFIWB010000046">
    <property type="protein sequence ID" value="MBN6104908.1"/>
    <property type="molecule type" value="Genomic_DNA"/>
</dbReference>
<dbReference type="RefSeq" id="WP_206231190.1">
    <property type="nucleotide sequence ID" value="NZ_JAFIWB010000046.1"/>
</dbReference>
<accession>A0ABS3B8G8</accession>
<keyword evidence="3" id="KW-1185">Reference proteome</keyword>
<protein>
    <recommendedName>
        <fullName evidence="4">Conjugal transfer protein TraR</fullName>
    </recommendedName>
</protein>
<evidence type="ECO:0000313" key="3">
    <source>
        <dbReference type="Proteomes" id="UP000695802"/>
    </source>
</evidence>
<evidence type="ECO:0000313" key="2">
    <source>
        <dbReference type="EMBL" id="MBN6104908.1"/>
    </source>
</evidence>
<evidence type="ECO:0008006" key="4">
    <source>
        <dbReference type="Google" id="ProtNLM"/>
    </source>
</evidence>
<proteinExistence type="predicted"/>
<feature type="region of interest" description="Disordered" evidence="1">
    <location>
        <begin position="103"/>
        <end position="128"/>
    </location>
</feature>
<organism evidence="2 3">
    <name type="scientific">Xanthomonas bonasiae</name>
    <dbReference type="NCBI Taxonomy" id="2810351"/>
    <lineage>
        <taxon>Bacteria</taxon>
        <taxon>Pseudomonadati</taxon>
        <taxon>Pseudomonadota</taxon>
        <taxon>Gammaproteobacteria</taxon>
        <taxon>Lysobacterales</taxon>
        <taxon>Lysobacteraceae</taxon>
        <taxon>Xanthomonas</taxon>
    </lineage>
</organism>
<reference evidence="2 3" key="1">
    <citation type="submission" date="2021-02" db="EMBL/GenBank/DDBJ databases">
        <title>Taxonomically Unique Crown Gall-Associated Xanthomonas Stains Have Deficiency in Virulence Repertories.</title>
        <authorList>
            <person name="Mafakheri H."/>
            <person name="Taghavi S.M."/>
            <person name="Dimkic I."/>
            <person name="Nemanja K."/>
            <person name="Osdaghi E."/>
        </authorList>
    </citation>
    <scope>NUCLEOTIDE SEQUENCE [LARGE SCALE GENOMIC DNA]</scope>
    <source>
        <strain evidence="2 3">FX4</strain>
    </source>
</reference>
<name>A0ABS3B8G8_9XANT</name>
<gene>
    <name evidence="2" type="ORF">JR064_22345</name>
</gene>
<sequence>MKSENDINIVNAKAKDDRLLKLERKFDAAIAAKAPSVERIFAQAYELIERGISSGLLQKEIIELVNSTCGLKLHAASFRDLLQKERAAREAGGRPATCPTCGHVLAPKHTKPRNDAANVTTDDQQEAA</sequence>